<dbReference type="EMBL" id="FNRT01000002">
    <property type="protein sequence ID" value="SEB60256.1"/>
    <property type="molecule type" value="Genomic_DNA"/>
</dbReference>
<keyword evidence="2" id="KW-1185">Reference proteome</keyword>
<evidence type="ECO:0008006" key="3">
    <source>
        <dbReference type="Google" id="ProtNLM"/>
    </source>
</evidence>
<sequence>MICGQPRHHTDTARHVDKTEHAVDELLVRLRAAASLVWGGDWNHALIGREHAGSLGGRAAIQSVLAELELDVPTADLPHVIDGLVSIDHIAVPHGWSAVATRIEASYDGKRLSDHDAYVVASA</sequence>
<reference evidence="2" key="1">
    <citation type="submission" date="2016-10" db="EMBL/GenBank/DDBJ databases">
        <authorList>
            <person name="Varghese N."/>
            <person name="Submissions S."/>
        </authorList>
    </citation>
    <scope>NUCLEOTIDE SEQUENCE [LARGE SCALE GENOMIC DNA]</scope>
    <source>
        <strain evidence="2">DSM 22017</strain>
    </source>
</reference>
<dbReference type="AlphaFoldDB" id="A0A1H4KPV3"/>
<dbReference type="Proteomes" id="UP000198742">
    <property type="component" value="Unassembled WGS sequence"/>
</dbReference>
<name>A0A1H4KPV3_9ACTN</name>
<gene>
    <name evidence="1" type="ORF">SAMN04489844_0650</name>
</gene>
<accession>A0A1H4KPV3</accession>
<dbReference type="RefSeq" id="WP_090967838.1">
    <property type="nucleotide sequence ID" value="NZ_FNRT01000002.1"/>
</dbReference>
<protein>
    <recommendedName>
        <fullName evidence="3">Endonuclease/Exonuclease/phosphatase family protein</fullName>
    </recommendedName>
</protein>
<dbReference type="SUPFAM" id="SSF56219">
    <property type="entry name" value="DNase I-like"/>
    <property type="match status" value="1"/>
</dbReference>
<dbReference type="OrthoDB" id="3775134at2"/>
<dbReference type="STRING" id="402596.SAMN04489844_0650"/>
<organism evidence="1 2">
    <name type="scientific">Nocardioides exalbidus</name>
    <dbReference type="NCBI Taxonomy" id="402596"/>
    <lineage>
        <taxon>Bacteria</taxon>
        <taxon>Bacillati</taxon>
        <taxon>Actinomycetota</taxon>
        <taxon>Actinomycetes</taxon>
        <taxon>Propionibacteriales</taxon>
        <taxon>Nocardioidaceae</taxon>
        <taxon>Nocardioides</taxon>
    </lineage>
</organism>
<evidence type="ECO:0000313" key="1">
    <source>
        <dbReference type="EMBL" id="SEB60256.1"/>
    </source>
</evidence>
<proteinExistence type="predicted"/>
<evidence type="ECO:0000313" key="2">
    <source>
        <dbReference type="Proteomes" id="UP000198742"/>
    </source>
</evidence>
<dbReference type="InterPro" id="IPR036691">
    <property type="entry name" value="Endo/exonu/phosph_ase_sf"/>
</dbReference>